<name>A0A7T8BA07_9SPIR</name>
<dbReference type="GO" id="GO:0000976">
    <property type="term" value="F:transcription cis-regulatory region binding"/>
    <property type="evidence" value="ECO:0007669"/>
    <property type="project" value="TreeGrafter"/>
</dbReference>
<evidence type="ECO:0000256" key="1">
    <source>
        <dbReference type="ARBA" id="ARBA00023015"/>
    </source>
</evidence>
<dbReference type="InterPro" id="IPR046335">
    <property type="entry name" value="LacI/GalR-like_sensor"/>
</dbReference>
<reference evidence="6" key="1">
    <citation type="submission" date="2021-01" db="EMBL/GenBank/DDBJ databases">
        <title>Description of Breznakiella homolactica.</title>
        <authorList>
            <person name="Song Y."/>
            <person name="Brune A."/>
        </authorList>
    </citation>
    <scope>NUCLEOTIDE SEQUENCE</scope>
    <source>
        <strain evidence="6">RmG30</strain>
    </source>
</reference>
<dbReference type="CDD" id="cd01392">
    <property type="entry name" value="HTH_LacI"/>
    <property type="match status" value="1"/>
</dbReference>
<sequence>MANIKDIAKAANVSVTTVSNVLNGKANVGPETREKILSLCREMDYHPNIMARNLKSGKTNTAMFCFSDFERSFYLKIINGINDCLHEHHIGMIICTHSAINSFLRNGFVDGAIVLDKSINDRQILDAASQDMNLVVMDRILDSPKVSSVVTDNRASMEELTKRLVQKGYRRFNYLGGIENTPDHVERYEAFKAVLKTNRIAFTPDNYYQGDYSVQSGIRAGNIMAMGGNLPDVVVCANDNMAAGVVQAFREFDVDVPKRVAVSGFDGDHMSELPDGYLTTAAIPRYEMGYLAAETLVKMMNEGMPAMERKIKAPVVWGRSTR</sequence>
<dbReference type="SUPFAM" id="SSF47413">
    <property type="entry name" value="lambda repressor-like DNA-binding domains"/>
    <property type="match status" value="1"/>
</dbReference>
<evidence type="ECO:0000313" key="6">
    <source>
        <dbReference type="EMBL" id="QQO08480.1"/>
    </source>
</evidence>
<dbReference type="GO" id="GO:0003700">
    <property type="term" value="F:DNA-binding transcription factor activity"/>
    <property type="evidence" value="ECO:0007669"/>
    <property type="project" value="TreeGrafter"/>
</dbReference>
<evidence type="ECO:0000259" key="4">
    <source>
        <dbReference type="PROSITE" id="PS50932"/>
    </source>
</evidence>
<dbReference type="InterPro" id="IPR028082">
    <property type="entry name" value="Peripla_BP_I"/>
</dbReference>
<gene>
    <name evidence="6" type="ORF">JFL75_16305</name>
</gene>
<organism evidence="6 7">
    <name type="scientific">Breznakiella homolactica</name>
    <dbReference type="NCBI Taxonomy" id="2798577"/>
    <lineage>
        <taxon>Bacteria</taxon>
        <taxon>Pseudomonadati</taxon>
        <taxon>Spirochaetota</taxon>
        <taxon>Spirochaetia</taxon>
        <taxon>Spirochaetales</taxon>
        <taxon>Breznakiellaceae</taxon>
        <taxon>Breznakiella</taxon>
    </lineage>
</organism>
<dbReference type="InterPro" id="IPR001387">
    <property type="entry name" value="Cro/C1-type_HTH"/>
</dbReference>
<dbReference type="InterPro" id="IPR000843">
    <property type="entry name" value="HTH_LacI"/>
</dbReference>
<evidence type="ECO:0000259" key="5">
    <source>
        <dbReference type="PROSITE" id="PS50943"/>
    </source>
</evidence>
<evidence type="ECO:0000256" key="3">
    <source>
        <dbReference type="ARBA" id="ARBA00023163"/>
    </source>
</evidence>
<evidence type="ECO:0000256" key="2">
    <source>
        <dbReference type="ARBA" id="ARBA00023125"/>
    </source>
</evidence>
<dbReference type="Pfam" id="PF13377">
    <property type="entry name" value="Peripla_BP_3"/>
    <property type="match status" value="1"/>
</dbReference>
<proteinExistence type="predicted"/>
<dbReference type="PROSITE" id="PS50932">
    <property type="entry name" value="HTH_LACI_2"/>
    <property type="match status" value="1"/>
</dbReference>
<dbReference type="InterPro" id="IPR010982">
    <property type="entry name" value="Lambda_DNA-bd_dom_sf"/>
</dbReference>
<dbReference type="SUPFAM" id="SSF53822">
    <property type="entry name" value="Periplasmic binding protein-like I"/>
    <property type="match status" value="1"/>
</dbReference>
<protein>
    <submittedName>
        <fullName evidence="6">LacI family DNA-binding transcriptional regulator</fullName>
    </submittedName>
</protein>
<keyword evidence="7" id="KW-1185">Reference proteome</keyword>
<accession>A0A7T8BA07</accession>
<feature type="domain" description="HTH cro/C1-type" evidence="5">
    <location>
        <begin position="5"/>
        <end position="46"/>
    </location>
</feature>
<keyword evidence="3" id="KW-0804">Transcription</keyword>
<keyword evidence="1" id="KW-0805">Transcription regulation</keyword>
<feature type="domain" description="HTH lacI-type" evidence="4">
    <location>
        <begin position="2"/>
        <end position="56"/>
    </location>
</feature>
<dbReference type="KEGG" id="bhc:JFL75_16305"/>
<evidence type="ECO:0000313" key="7">
    <source>
        <dbReference type="Proteomes" id="UP000595917"/>
    </source>
</evidence>
<dbReference type="PROSITE" id="PS00356">
    <property type="entry name" value="HTH_LACI_1"/>
    <property type="match status" value="1"/>
</dbReference>
<keyword evidence="2 6" id="KW-0238">DNA-binding</keyword>
<dbReference type="SMART" id="SM00354">
    <property type="entry name" value="HTH_LACI"/>
    <property type="match status" value="1"/>
</dbReference>
<dbReference type="Proteomes" id="UP000595917">
    <property type="component" value="Chromosome"/>
</dbReference>
<dbReference type="CDD" id="cd06267">
    <property type="entry name" value="PBP1_LacI_sugar_binding-like"/>
    <property type="match status" value="1"/>
</dbReference>
<dbReference type="Gene3D" id="1.10.260.40">
    <property type="entry name" value="lambda repressor-like DNA-binding domains"/>
    <property type="match status" value="1"/>
</dbReference>
<dbReference type="EMBL" id="CP067089">
    <property type="protein sequence ID" value="QQO08480.1"/>
    <property type="molecule type" value="Genomic_DNA"/>
</dbReference>
<dbReference type="PANTHER" id="PTHR30146:SF109">
    <property type="entry name" value="HTH-TYPE TRANSCRIPTIONAL REGULATOR GALS"/>
    <property type="match status" value="1"/>
</dbReference>
<dbReference type="PROSITE" id="PS50943">
    <property type="entry name" value="HTH_CROC1"/>
    <property type="match status" value="1"/>
</dbReference>
<dbReference type="Pfam" id="PF00356">
    <property type="entry name" value="LacI"/>
    <property type="match status" value="1"/>
</dbReference>
<dbReference type="Gene3D" id="3.40.50.2300">
    <property type="match status" value="2"/>
</dbReference>
<dbReference type="PANTHER" id="PTHR30146">
    <property type="entry name" value="LACI-RELATED TRANSCRIPTIONAL REPRESSOR"/>
    <property type="match status" value="1"/>
</dbReference>
<dbReference type="AlphaFoldDB" id="A0A7T8BA07"/>
<dbReference type="RefSeq" id="WP_215625786.1">
    <property type="nucleotide sequence ID" value="NZ_CP067089.2"/>
</dbReference>